<dbReference type="GO" id="GO:0016765">
    <property type="term" value="F:transferase activity, transferring alkyl or aryl (other than methyl) groups"/>
    <property type="evidence" value="ECO:0007669"/>
    <property type="project" value="InterPro"/>
</dbReference>
<keyword evidence="7" id="KW-0808">Transferase</keyword>
<dbReference type="InterPro" id="IPR000537">
    <property type="entry name" value="UbiA_prenyltransferase"/>
</dbReference>
<dbReference type="Gene3D" id="1.10.357.140">
    <property type="entry name" value="UbiA prenyltransferase"/>
    <property type="match status" value="1"/>
</dbReference>
<keyword evidence="4 5" id="KW-0472">Membrane</keyword>
<dbReference type="PANTHER" id="PTHR42723">
    <property type="entry name" value="CHLOROPHYLL SYNTHASE"/>
    <property type="match status" value="1"/>
</dbReference>
<feature type="transmembrane region" description="Helical" evidence="5">
    <location>
        <begin position="207"/>
        <end position="227"/>
    </location>
</feature>
<dbReference type="InterPro" id="IPR050475">
    <property type="entry name" value="Prenyltransferase_related"/>
</dbReference>
<feature type="transmembrane region" description="Helical" evidence="5">
    <location>
        <begin position="266"/>
        <end position="286"/>
    </location>
</feature>
<keyword evidence="9" id="KW-1185">Reference proteome</keyword>
<dbReference type="Proteomes" id="UP000255421">
    <property type="component" value="Unassembled WGS sequence"/>
</dbReference>
<evidence type="ECO:0000313" key="9">
    <source>
        <dbReference type="Proteomes" id="UP000255421"/>
    </source>
</evidence>
<dbReference type="CDD" id="cd13964">
    <property type="entry name" value="PT_UbiA_1"/>
    <property type="match status" value="1"/>
</dbReference>
<evidence type="ECO:0000313" key="6">
    <source>
        <dbReference type="EMBL" id="RDI69529.1"/>
    </source>
</evidence>
<feature type="transmembrane region" description="Helical" evidence="5">
    <location>
        <begin position="292"/>
        <end position="310"/>
    </location>
</feature>
<evidence type="ECO:0000256" key="4">
    <source>
        <dbReference type="ARBA" id="ARBA00023136"/>
    </source>
</evidence>
<proteinExistence type="predicted"/>
<dbReference type="GO" id="GO:0005886">
    <property type="term" value="C:plasma membrane"/>
    <property type="evidence" value="ECO:0007669"/>
    <property type="project" value="UniProtKB-SubCell"/>
</dbReference>
<reference evidence="6 9" key="3">
    <citation type="submission" date="2018-07" db="EMBL/GenBank/DDBJ databases">
        <title>Genome sequence of extremly halophilic archaeon Halopelagius longus strain BC12-B1.</title>
        <authorList>
            <person name="Zhang X."/>
        </authorList>
    </citation>
    <scope>NUCLEOTIDE SEQUENCE [LARGE SCALE GENOMIC DNA]</scope>
    <source>
        <strain evidence="6 9">BC12-B1</strain>
    </source>
</reference>
<dbReference type="AlphaFoldDB" id="A0A1H1GS56"/>
<dbReference type="InterPro" id="IPR044878">
    <property type="entry name" value="UbiA_sf"/>
</dbReference>
<feature type="transmembrane region" description="Helical" evidence="5">
    <location>
        <begin position="101"/>
        <end position="132"/>
    </location>
</feature>
<dbReference type="EMBL" id="QQST01000006">
    <property type="protein sequence ID" value="RDI69529.1"/>
    <property type="molecule type" value="Genomic_DNA"/>
</dbReference>
<sequence>MALGRPGLRRTLSGYAALVRVPNLFTAPPDVLAGIALATAVGTSVLVTEALGAAVASVLLYAGGTTLNDYFDAEVDAEERPERPIPSGRVSRTTALALGTALLVSGVAVAFVAAGLSAGFVAALVALVVVLYDGPLKGGPAGFLAMGTARGLNVTLGFASTSAIDLYAAPSVTVPPWLFVVPPTVTLYVAAFTYMAAREATGADRRAVVVAAMGAAMVTPVPPVVVLSVDTELILVGVSTLLAGAFITWTGRALQRAYRNPSPEVVGPAIGTCVLALIVLDAAFAAGEGLGWALGTLSFLIPAAGLTRAFDIS</sequence>
<keyword evidence="2 5" id="KW-0812">Transmembrane</keyword>
<evidence type="ECO:0000256" key="2">
    <source>
        <dbReference type="ARBA" id="ARBA00022692"/>
    </source>
</evidence>
<dbReference type="EMBL" id="FNKQ01000007">
    <property type="protein sequence ID" value="SDR16015.1"/>
    <property type="molecule type" value="Genomic_DNA"/>
</dbReference>
<comment type="subcellular location">
    <subcellularLocation>
        <location evidence="1">Cell membrane</location>
        <topology evidence="1">Multi-pass membrane protein</topology>
    </subcellularLocation>
</comment>
<reference evidence="8" key="1">
    <citation type="submission" date="2016-10" db="EMBL/GenBank/DDBJ databases">
        <authorList>
            <person name="Varghese N."/>
            <person name="Submissions S."/>
        </authorList>
    </citation>
    <scope>NUCLEOTIDE SEQUENCE [LARGE SCALE GENOMIC DNA]</scope>
    <source>
        <strain evidence="8">CGMCC 1.12397</strain>
    </source>
</reference>
<evidence type="ECO:0000256" key="1">
    <source>
        <dbReference type="ARBA" id="ARBA00004651"/>
    </source>
</evidence>
<feature type="transmembrane region" description="Helical" evidence="5">
    <location>
        <begin position="177"/>
        <end position="195"/>
    </location>
</feature>
<evidence type="ECO:0000256" key="5">
    <source>
        <dbReference type="SAM" id="Phobius"/>
    </source>
</evidence>
<dbReference type="Pfam" id="PF01040">
    <property type="entry name" value="UbiA"/>
    <property type="match status" value="1"/>
</dbReference>
<protein>
    <submittedName>
        <fullName evidence="7">4-hydroxybenzoate polyprenyltransferase</fullName>
    </submittedName>
</protein>
<gene>
    <name evidence="6" type="ORF">DWB78_18815</name>
    <name evidence="7" type="ORF">SAMN05216278_3817</name>
</gene>
<evidence type="ECO:0000313" key="8">
    <source>
        <dbReference type="Proteomes" id="UP000199289"/>
    </source>
</evidence>
<feature type="transmembrane region" description="Helical" evidence="5">
    <location>
        <begin position="233"/>
        <end position="254"/>
    </location>
</feature>
<accession>A0A1H1GS56</accession>
<name>A0A1H1GS56_9EURY</name>
<evidence type="ECO:0000256" key="3">
    <source>
        <dbReference type="ARBA" id="ARBA00022989"/>
    </source>
</evidence>
<evidence type="ECO:0000313" key="7">
    <source>
        <dbReference type="EMBL" id="SDR16015.1"/>
    </source>
</evidence>
<keyword evidence="3 5" id="KW-1133">Transmembrane helix</keyword>
<dbReference type="PANTHER" id="PTHR42723:SF1">
    <property type="entry name" value="CHLOROPHYLL SYNTHASE, CHLOROPLASTIC"/>
    <property type="match status" value="1"/>
</dbReference>
<dbReference type="OrthoDB" id="11851at2157"/>
<dbReference type="Proteomes" id="UP000199289">
    <property type="component" value="Unassembled WGS sequence"/>
</dbReference>
<reference evidence="7" key="2">
    <citation type="submission" date="2016-10" db="EMBL/GenBank/DDBJ databases">
        <authorList>
            <person name="de Groot N.N."/>
        </authorList>
    </citation>
    <scope>NUCLEOTIDE SEQUENCE [LARGE SCALE GENOMIC DNA]</scope>
    <source>
        <strain evidence="7">CGMCC 1.12397</strain>
    </source>
</reference>
<organism evidence="7 8">
    <name type="scientific">Halopelagius longus</name>
    <dbReference type="NCBI Taxonomy" id="1236180"/>
    <lineage>
        <taxon>Archaea</taxon>
        <taxon>Methanobacteriati</taxon>
        <taxon>Methanobacteriota</taxon>
        <taxon>Stenosarchaea group</taxon>
        <taxon>Halobacteria</taxon>
        <taxon>Halobacteriales</taxon>
        <taxon>Haloferacaceae</taxon>
    </lineage>
</organism>